<dbReference type="Gene3D" id="3.90.1200.10">
    <property type="match status" value="1"/>
</dbReference>
<dbReference type="Pfam" id="PF01636">
    <property type="entry name" value="APH"/>
    <property type="match status" value="1"/>
</dbReference>
<dbReference type="EMBL" id="WNKC01000002">
    <property type="protein sequence ID" value="MVF04599.1"/>
    <property type="molecule type" value="Genomic_DNA"/>
</dbReference>
<dbReference type="SUPFAM" id="SSF56112">
    <property type="entry name" value="Protein kinase-like (PK-like)"/>
    <property type="match status" value="1"/>
</dbReference>
<dbReference type="AlphaFoldDB" id="A0ABD6HRG9"/>
<comment type="caution">
    <text evidence="2">The sequence shown here is derived from an EMBL/GenBank/DDBJ whole genome shotgun (WGS) entry which is preliminary data.</text>
</comment>
<evidence type="ECO:0000313" key="3">
    <source>
        <dbReference type="Proteomes" id="UP000443014"/>
    </source>
</evidence>
<sequence>MRKHQVTAQRDLLIMECEKMDITAIAAQFGLEATQPPLSLYPYAPVYKIGEHVLKRTRPTTDEAHALAAYLAELRYQGVDIVVPTVCPQEMEGSMWVVYPYISGEKYAGRDEQIVAAGRLLGRIHALSPTNHNAGLTTYDEYELTEEDILADLDVIADHAAGQGITLDITAFKARMLQIAERQMALKEQALPCVATPYDFKADNLVYVAPDRPVLIDPDNALFLPRVFDLALALLLFHNTLASAPGRVFSVWEWRLFLAGYGESVTLTADELQGWHQAVEHLFLDEVLWLMADFADGWRDPRQTALFVSLFKLLDNLSGYGLTP</sequence>
<proteinExistence type="predicted"/>
<reference evidence="2 3" key="1">
    <citation type="submission" date="2019-11" db="EMBL/GenBank/DDBJ databases">
        <title>Whole genome sequence of a plant growth promoting strain Serratia marcescens BTL07 isolated from the rhizoplane of Chili (Capsicum annuum).</title>
        <authorList>
            <person name="Dutta S."/>
            <person name="Khatun A."/>
            <person name="Gupta D.R."/>
            <person name="Surovy M.Z."/>
            <person name="Rahman M.M."/>
            <person name="Mahmud N.U."/>
            <person name="Emes R."/>
            <person name="Warry A."/>
            <person name="West H."/>
            <person name="Clarke M.L."/>
            <person name="Islam M.T."/>
        </authorList>
    </citation>
    <scope>NUCLEOTIDE SEQUENCE [LARGE SCALE GENOMIC DNA]</scope>
    <source>
        <strain evidence="2 3">BTL07</strain>
    </source>
</reference>
<protein>
    <submittedName>
        <fullName evidence="2">Phosphotransferase</fullName>
    </submittedName>
</protein>
<name>A0ABD6HRG9_SERMA</name>
<gene>
    <name evidence="2" type="ORF">GMA22_15195</name>
</gene>
<evidence type="ECO:0000259" key="1">
    <source>
        <dbReference type="Pfam" id="PF01636"/>
    </source>
</evidence>
<feature type="domain" description="Aminoglycoside phosphotransferase" evidence="1">
    <location>
        <begin position="51"/>
        <end position="240"/>
    </location>
</feature>
<organism evidence="2 3">
    <name type="scientific">Serratia marcescens</name>
    <dbReference type="NCBI Taxonomy" id="615"/>
    <lineage>
        <taxon>Bacteria</taxon>
        <taxon>Pseudomonadati</taxon>
        <taxon>Pseudomonadota</taxon>
        <taxon>Gammaproteobacteria</taxon>
        <taxon>Enterobacterales</taxon>
        <taxon>Yersiniaceae</taxon>
        <taxon>Serratia</taxon>
    </lineage>
</organism>
<dbReference type="Proteomes" id="UP000443014">
    <property type="component" value="Unassembled WGS sequence"/>
</dbReference>
<accession>A0ABD6HRG9</accession>
<dbReference type="InterPro" id="IPR002575">
    <property type="entry name" value="Aminoglycoside_PTrfase"/>
</dbReference>
<evidence type="ECO:0000313" key="2">
    <source>
        <dbReference type="EMBL" id="MVF04599.1"/>
    </source>
</evidence>
<dbReference type="InterPro" id="IPR011009">
    <property type="entry name" value="Kinase-like_dom_sf"/>
</dbReference>